<evidence type="ECO:0000259" key="1">
    <source>
        <dbReference type="Pfam" id="PF03976"/>
    </source>
</evidence>
<feature type="non-terminal residue" evidence="2">
    <location>
        <position position="336"/>
    </location>
</feature>
<protein>
    <recommendedName>
        <fullName evidence="1">Polyphosphate kinase-2-related domain-containing protein</fullName>
    </recommendedName>
</protein>
<evidence type="ECO:0000313" key="2">
    <source>
        <dbReference type="EMBL" id="GAF77416.1"/>
    </source>
</evidence>
<dbReference type="SUPFAM" id="SSF52540">
    <property type="entry name" value="P-loop containing nucleoside triphosphate hydrolases"/>
    <property type="match status" value="1"/>
</dbReference>
<dbReference type="PANTHER" id="PTHR34383">
    <property type="entry name" value="POLYPHOSPHATE:AMP PHOSPHOTRANSFERASE-RELATED"/>
    <property type="match status" value="1"/>
</dbReference>
<dbReference type="InterPro" id="IPR027417">
    <property type="entry name" value="P-loop_NTPase"/>
</dbReference>
<reference evidence="2" key="1">
    <citation type="journal article" date="2014" name="Front. Microbiol.">
        <title>High frequency of phylogenetically diverse reductive dehalogenase-homologous genes in deep subseafloor sedimentary metagenomes.</title>
        <authorList>
            <person name="Kawai M."/>
            <person name="Futagami T."/>
            <person name="Toyoda A."/>
            <person name="Takaki Y."/>
            <person name="Nishi S."/>
            <person name="Hori S."/>
            <person name="Arai W."/>
            <person name="Tsubouchi T."/>
            <person name="Morono Y."/>
            <person name="Uchiyama I."/>
            <person name="Ito T."/>
            <person name="Fujiyama A."/>
            <person name="Inagaki F."/>
            <person name="Takami H."/>
        </authorList>
    </citation>
    <scope>NUCLEOTIDE SEQUENCE</scope>
    <source>
        <strain evidence="2">Expedition CK06-06</strain>
    </source>
</reference>
<gene>
    <name evidence="2" type="ORF">S01H1_18072</name>
</gene>
<dbReference type="AlphaFoldDB" id="X0SQK7"/>
<dbReference type="Pfam" id="PF03976">
    <property type="entry name" value="PPK2"/>
    <property type="match status" value="2"/>
</dbReference>
<dbReference type="InterPro" id="IPR022488">
    <property type="entry name" value="PPK2-related"/>
</dbReference>
<accession>X0SQK7</accession>
<feature type="domain" description="Polyphosphate kinase-2-related" evidence="1">
    <location>
        <begin position="253"/>
        <end position="335"/>
    </location>
</feature>
<proteinExistence type="predicted"/>
<name>X0SQK7_9ZZZZ</name>
<dbReference type="PANTHER" id="PTHR34383:SF3">
    <property type="entry name" value="POLYPHOSPHATE:AMP PHOSPHOTRANSFERASE"/>
    <property type="match status" value="1"/>
</dbReference>
<comment type="caution">
    <text evidence="2">The sequence shown here is derived from an EMBL/GenBank/DDBJ whole genome shotgun (WGS) entry which is preliminary data.</text>
</comment>
<organism evidence="2">
    <name type="scientific">marine sediment metagenome</name>
    <dbReference type="NCBI Taxonomy" id="412755"/>
    <lineage>
        <taxon>unclassified sequences</taxon>
        <taxon>metagenomes</taxon>
        <taxon>ecological metagenomes</taxon>
    </lineage>
</organism>
<feature type="non-terminal residue" evidence="2">
    <location>
        <position position="1"/>
    </location>
</feature>
<dbReference type="Gene3D" id="3.40.50.300">
    <property type="entry name" value="P-loop containing nucleotide triphosphate hydrolases"/>
    <property type="match status" value="2"/>
</dbReference>
<sequence length="336" mass="39817">AATKLERKLGALQRDVQKHQIPLIFLFEGWDAAGKGTLINRLALALDPRGFKVYPVLPPNEEEHLRPFLWRFWRKLPERGGIAIFDRSWSGRLIEERVEKTIKGKILLRAYNEINSFERQLTNDGYLILKFFLHISKKEQKRRFKDFADTPATQWRVTERDWEHHKQYEKFIQYYEEMLTKTDTEIAPWNIVGAHDRRLATLQIFKTAVESIQKKISDASHKKNAKAAKKSSIPILPKLQKSILDRIDLSLSLSREQYEADLKKYQERMREIEHEVYRKRIPVVIVYEGWDASGKGGNIKRLVQRMDPRGYEVIPIGTPTESELKHHYLWRFRKHF</sequence>
<feature type="domain" description="Polyphosphate kinase-2-related" evidence="1">
    <location>
        <begin position="3"/>
        <end position="215"/>
    </location>
</feature>
<dbReference type="EMBL" id="BARS01009634">
    <property type="protein sequence ID" value="GAF77416.1"/>
    <property type="molecule type" value="Genomic_DNA"/>
</dbReference>